<gene>
    <name evidence="1" type="ORF">METZ01_LOCUS363599</name>
</gene>
<protein>
    <submittedName>
        <fullName evidence="1">Uncharacterized protein</fullName>
    </submittedName>
</protein>
<dbReference type="EMBL" id="UINC01129979">
    <property type="protein sequence ID" value="SVD10745.1"/>
    <property type="molecule type" value="Genomic_DNA"/>
</dbReference>
<feature type="non-terminal residue" evidence="1">
    <location>
        <position position="66"/>
    </location>
</feature>
<dbReference type="AlphaFoldDB" id="A0A382SMP6"/>
<reference evidence="1" key="1">
    <citation type="submission" date="2018-05" db="EMBL/GenBank/DDBJ databases">
        <authorList>
            <person name="Lanie J.A."/>
            <person name="Ng W.-L."/>
            <person name="Kazmierczak K.M."/>
            <person name="Andrzejewski T.M."/>
            <person name="Davidsen T.M."/>
            <person name="Wayne K.J."/>
            <person name="Tettelin H."/>
            <person name="Glass J.I."/>
            <person name="Rusch D."/>
            <person name="Podicherti R."/>
            <person name="Tsui H.-C.T."/>
            <person name="Winkler M.E."/>
        </authorList>
    </citation>
    <scope>NUCLEOTIDE SEQUENCE</scope>
</reference>
<evidence type="ECO:0000313" key="1">
    <source>
        <dbReference type="EMBL" id="SVD10745.1"/>
    </source>
</evidence>
<proteinExistence type="predicted"/>
<accession>A0A382SMP6</accession>
<name>A0A382SMP6_9ZZZZ</name>
<sequence length="66" mass="7590">MTTFKLLIINCYLLQVIVNTRLLIRWSGVRDPADPPLITINYSNLCGPAEINIKSICIVIWYKKEP</sequence>
<organism evidence="1">
    <name type="scientific">marine metagenome</name>
    <dbReference type="NCBI Taxonomy" id="408172"/>
    <lineage>
        <taxon>unclassified sequences</taxon>
        <taxon>metagenomes</taxon>
        <taxon>ecological metagenomes</taxon>
    </lineage>
</organism>